<dbReference type="VEuPathDB" id="VectorBase:GPAI006519"/>
<dbReference type="EnsemblMetazoa" id="GPAI006519-RA">
    <property type="protein sequence ID" value="GPAI006519-PA"/>
    <property type="gene ID" value="GPAI006519"/>
</dbReference>
<dbReference type="InterPro" id="IPR003961">
    <property type="entry name" value="FN3_dom"/>
</dbReference>
<dbReference type="SUPFAM" id="SSF49265">
    <property type="entry name" value="Fibronectin type III"/>
    <property type="match status" value="1"/>
</dbReference>
<evidence type="ECO:0000259" key="4">
    <source>
        <dbReference type="PROSITE" id="PS50853"/>
    </source>
</evidence>
<dbReference type="CDD" id="cd00063">
    <property type="entry name" value="FN3"/>
    <property type="match status" value="1"/>
</dbReference>
<name>A0A1A9Z7Y4_GLOPL</name>
<dbReference type="Proteomes" id="UP000092445">
    <property type="component" value="Unassembled WGS sequence"/>
</dbReference>
<dbReference type="AlphaFoldDB" id="A0A1A9Z7Y4"/>
<dbReference type="SUPFAM" id="SSF48726">
    <property type="entry name" value="Immunoglobulin"/>
    <property type="match status" value="2"/>
</dbReference>
<dbReference type="InterPro" id="IPR003599">
    <property type="entry name" value="Ig_sub"/>
</dbReference>
<accession>A0A1A9Z7Y4</accession>
<feature type="domain" description="Fibronectin type-III" evidence="4">
    <location>
        <begin position="185"/>
        <end position="291"/>
    </location>
</feature>
<evidence type="ECO:0000256" key="1">
    <source>
        <dbReference type="ARBA" id="ARBA00023157"/>
    </source>
</evidence>
<protein>
    <recommendedName>
        <fullName evidence="7">Neural cell adhesion molecule 2</fullName>
    </recommendedName>
</protein>
<evidence type="ECO:0008006" key="7">
    <source>
        <dbReference type="Google" id="ProtNLM"/>
    </source>
</evidence>
<sequence length="319" mass="36205">MVQSAREGRDATVYCLVKGDPSPEISWLFNGEYINTVNSSKHKKLSDGLFIKNVTQQDAGEYTCRAMRITPTFSDSDQITILLRIQHKPHWFDNDTALLQYSFVGGSVNISCDAMGEPPPSFTWLHDGHGISGSNYRWFYADYGSTLQIHVRNDSHFGDYKCKVANPLGILERIIKLRKGQKPIGPSRFQLKRAFTDGLELDIRSVKFSSVPDNMQTIGYRVEYMSENEFKYCAGNWSYAKRRDFLFHRDGRRFVVTRLQTNTTYLMRAASLNLAGLSDWSSVKIFATLTNLASHTVAQNFIIIIALGLISSASYTKYL</sequence>
<dbReference type="PROSITE" id="PS50853">
    <property type="entry name" value="FN3"/>
    <property type="match status" value="1"/>
</dbReference>
<dbReference type="CDD" id="cd00096">
    <property type="entry name" value="Ig"/>
    <property type="match status" value="1"/>
</dbReference>
<dbReference type="FunFam" id="2.60.40.10:FF:000032">
    <property type="entry name" value="palladin isoform X1"/>
    <property type="match status" value="1"/>
</dbReference>
<dbReference type="GO" id="GO:0008046">
    <property type="term" value="F:axon guidance receptor activity"/>
    <property type="evidence" value="ECO:0007669"/>
    <property type="project" value="TreeGrafter"/>
</dbReference>
<keyword evidence="1" id="KW-1015">Disulfide bond</keyword>
<dbReference type="STRING" id="7398.A0A1A9Z7Y4"/>
<dbReference type="PANTHER" id="PTHR45080">
    <property type="entry name" value="CONTACTIN 5"/>
    <property type="match status" value="1"/>
</dbReference>
<evidence type="ECO:0000256" key="2">
    <source>
        <dbReference type="ARBA" id="ARBA00023319"/>
    </source>
</evidence>
<dbReference type="InterPro" id="IPR007110">
    <property type="entry name" value="Ig-like_dom"/>
</dbReference>
<evidence type="ECO:0000313" key="6">
    <source>
        <dbReference type="Proteomes" id="UP000092445"/>
    </source>
</evidence>
<dbReference type="PROSITE" id="PS50835">
    <property type="entry name" value="IG_LIKE"/>
    <property type="match status" value="2"/>
</dbReference>
<dbReference type="SMART" id="SM00408">
    <property type="entry name" value="IGc2"/>
    <property type="match status" value="2"/>
</dbReference>
<reference evidence="6" key="1">
    <citation type="submission" date="2014-03" db="EMBL/GenBank/DDBJ databases">
        <authorList>
            <person name="Aksoy S."/>
            <person name="Warren W."/>
            <person name="Wilson R.K."/>
        </authorList>
    </citation>
    <scope>NUCLEOTIDE SEQUENCE [LARGE SCALE GENOMIC DNA]</scope>
    <source>
        <strain evidence="6">IAEA</strain>
    </source>
</reference>
<dbReference type="GO" id="GO:0050808">
    <property type="term" value="P:synapse organization"/>
    <property type="evidence" value="ECO:0007669"/>
    <property type="project" value="TreeGrafter"/>
</dbReference>
<evidence type="ECO:0000313" key="5">
    <source>
        <dbReference type="EnsemblMetazoa" id="GPAI006519-PA"/>
    </source>
</evidence>
<keyword evidence="6" id="KW-1185">Reference proteome</keyword>
<dbReference type="GO" id="GO:0007156">
    <property type="term" value="P:homophilic cell adhesion via plasma membrane adhesion molecules"/>
    <property type="evidence" value="ECO:0007669"/>
    <property type="project" value="TreeGrafter"/>
</dbReference>
<organism evidence="5 6">
    <name type="scientific">Glossina pallidipes</name>
    <name type="common">Tsetse fly</name>
    <dbReference type="NCBI Taxonomy" id="7398"/>
    <lineage>
        <taxon>Eukaryota</taxon>
        <taxon>Metazoa</taxon>
        <taxon>Ecdysozoa</taxon>
        <taxon>Arthropoda</taxon>
        <taxon>Hexapoda</taxon>
        <taxon>Insecta</taxon>
        <taxon>Pterygota</taxon>
        <taxon>Neoptera</taxon>
        <taxon>Endopterygota</taxon>
        <taxon>Diptera</taxon>
        <taxon>Brachycera</taxon>
        <taxon>Muscomorpha</taxon>
        <taxon>Hippoboscoidea</taxon>
        <taxon>Glossinidae</taxon>
        <taxon>Glossina</taxon>
    </lineage>
</organism>
<keyword evidence="2" id="KW-0393">Immunoglobulin domain</keyword>
<dbReference type="GO" id="GO:0005886">
    <property type="term" value="C:plasma membrane"/>
    <property type="evidence" value="ECO:0007669"/>
    <property type="project" value="TreeGrafter"/>
</dbReference>
<feature type="domain" description="Ig-like" evidence="3">
    <location>
        <begin position="105"/>
        <end position="166"/>
    </location>
</feature>
<dbReference type="InterPro" id="IPR003598">
    <property type="entry name" value="Ig_sub2"/>
</dbReference>
<dbReference type="GO" id="GO:0030424">
    <property type="term" value="C:axon"/>
    <property type="evidence" value="ECO:0007669"/>
    <property type="project" value="TreeGrafter"/>
</dbReference>
<dbReference type="InterPro" id="IPR013783">
    <property type="entry name" value="Ig-like_fold"/>
</dbReference>
<dbReference type="PANTHER" id="PTHR45080:SF27">
    <property type="entry name" value="NEURAL CELL ADHESION MOLECULE 1-LIKE"/>
    <property type="match status" value="1"/>
</dbReference>
<dbReference type="Gene3D" id="2.60.40.10">
    <property type="entry name" value="Immunoglobulins"/>
    <property type="match status" value="3"/>
</dbReference>
<proteinExistence type="predicted"/>
<dbReference type="Pfam" id="PF13927">
    <property type="entry name" value="Ig_3"/>
    <property type="match status" value="2"/>
</dbReference>
<dbReference type="InterPro" id="IPR050958">
    <property type="entry name" value="Cell_Adh-Cytoskel_Orgn"/>
</dbReference>
<evidence type="ECO:0000259" key="3">
    <source>
        <dbReference type="PROSITE" id="PS50835"/>
    </source>
</evidence>
<dbReference type="GO" id="GO:0043025">
    <property type="term" value="C:neuronal cell body"/>
    <property type="evidence" value="ECO:0007669"/>
    <property type="project" value="TreeGrafter"/>
</dbReference>
<feature type="domain" description="Ig-like" evidence="3">
    <location>
        <begin position="1"/>
        <end position="80"/>
    </location>
</feature>
<dbReference type="InterPro" id="IPR036179">
    <property type="entry name" value="Ig-like_dom_sf"/>
</dbReference>
<dbReference type="InterPro" id="IPR036116">
    <property type="entry name" value="FN3_sf"/>
</dbReference>
<dbReference type="SMART" id="SM00409">
    <property type="entry name" value="IG"/>
    <property type="match status" value="2"/>
</dbReference>
<reference evidence="5" key="2">
    <citation type="submission" date="2020-05" db="UniProtKB">
        <authorList>
            <consortium name="EnsemblMetazoa"/>
        </authorList>
    </citation>
    <scope>IDENTIFICATION</scope>
    <source>
        <strain evidence="5">IAEA</strain>
    </source>
</reference>